<evidence type="ECO:0000256" key="11">
    <source>
        <dbReference type="ARBA" id="ARBA00022934"/>
    </source>
</evidence>
<dbReference type="Pfam" id="PF00276">
    <property type="entry name" value="Ribosomal_L23"/>
    <property type="match status" value="1"/>
</dbReference>
<keyword evidence="13" id="KW-0007">Acetylation</keyword>
<dbReference type="InterPro" id="IPR012678">
    <property type="entry name" value="Ribosomal_uL23/eL15/eS24_sf"/>
</dbReference>
<evidence type="ECO:0000256" key="8">
    <source>
        <dbReference type="ARBA" id="ARBA00022730"/>
    </source>
</evidence>
<dbReference type="FunFam" id="3.30.70.330:FF:001015">
    <property type="entry name" value="Uncharacterized protein"/>
    <property type="match status" value="1"/>
</dbReference>
<comment type="similarity">
    <text evidence="3">Belongs to the universal ribosomal protein uL23 family.</text>
</comment>
<gene>
    <name evidence="23" type="primary">LOC102823605</name>
</gene>
<keyword evidence="5" id="KW-0963">Cytoplasm</keyword>
<dbReference type="GeneID" id="102823605"/>
<comment type="subunit">
    <text evidence="19">Component of the large ribosomal subunit. Interacts with LYAR and GNL2. Interacts with MDM2; this interaction may promote MDM2-mediated p53/TP53 polyubiquitination. Directly interacts (via BIB domain) with IPO5, IPO7, KPNB1 and TNPO1; these interactions are involved in RPL23A nuclear import for the assembly of ribosomal subunits. Interacts with IPO8.</text>
</comment>
<accession>A0A9B0WUK9</accession>
<evidence type="ECO:0000256" key="13">
    <source>
        <dbReference type="ARBA" id="ARBA00022990"/>
    </source>
</evidence>
<evidence type="ECO:0000256" key="18">
    <source>
        <dbReference type="ARBA" id="ARBA00045456"/>
    </source>
</evidence>
<dbReference type="PANTHER" id="PTHR11620">
    <property type="entry name" value="60S RIBOSOMAL PROTEIN L23A"/>
    <property type="match status" value="1"/>
</dbReference>
<evidence type="ECO:0000256" key="14">
    <source>
        <dbReference type="ARBA" id="ARBA00023242"/>
    </source>
</evidence>
<keyword evidence="12" id="KW-0689">Ribosomal protein</keyword>
<sequence>MALKAKEVPAPPKAEDKAKALKVKEAEQKGVHNHTKKKIHMSPTFQQAKTLKLRRQPKYPWKNAPRRNKFDLYDIIQFPLTAESVMKKIEDINTLVFIVEVKASKHQVKQTVKKLYDPDIAKVNPLIRPDAEKKAHVRLTPD</sequence>
<dbReference type="GO" id="GO:0005634">
    <property type="term" value="C:nucleus"/>
    <property type="evidence" value="ECO:0007669"/>
    <property type="project" value="UniProtKB-SubCell"/>
</dbReference>
<dbReference type="GO" id="GO:0022625">
    <property type="term" value="C:cytosolic large ribosomal subunit"/>
    <property type="evidence" value="ECO:0007669"/>
    <property type="project" value="UniProtKB-ARBA"/>
</dbReference>
<comment type="function">
    <text evidence="18">Component of the large ribosomal subunit. The ribosome is a large ribonucleoprotein complex responsible for the synthesis of proteins in the cell. Binds a specific region on the 26S rRNA. May promote p53/TP53 degradation possibly through the stimulation of MDM2-mediated TP53 polyubiquitination.</text>
</comment>
<dbReference type="OrthoDB" id="1267328at2759"/>
<keyword evidence="6" id="KW-1017">Isopeptide bond</keyword>
<keyword evidence="10" id="KW-0694">RNA-binding</keyword>
<protein>
    <recommendedName>
        <fullName evidence="16">Large ribosomal subunit protein uL23</fullName>
    </recommendedName>
    <alternativeName>
        <fullName evidence="17 20">60S ribosomal protein L23a</fullName>
    </alternativeName>
</protein>
<keyword evidence="22" id="KW-1185">Reference proteome</keyword>
<dbReference type="SUPFAM" id="SSF54189">
    <property type="entry name" value="Ribosomal proteins S24e, L23 and L15e"/>
    <property type="match status" value="1"/>
</dbReference>
<evidence type="ECO:0000313" key="22">
    <source>
        <dbReference type="Proteomes" id="UP000504623"/>
    </source>
</evidence>
<dbReference type="Pfam" id="PF03939">
    <property type="entry name" value="Ribosomal_L23eN"/>
    <property type="match status" value="1"/>
</dbReference>
<evidence type="ECO:0000259" key="21">
    <source>
        <dbReference type="Pfam" id="PF03939"/>
    </source>
</evidence>
<evidence type="ECO:0000256" key="5">
    <source>
        <dbReference type="ARBA" id="ARBA00022490"/>
    </source>
</evidence>
<dbReference type="GO" id="GO:0019843">
    <property type="term" value="F:rRNA binding"/>
    <property type="evidence" value="ECO:0007669"/>
    <property type="project" value="UniProtKB-KW"/>
</dbReference>
<dbReference type="Proteomes" id="UP000504623">
    <property type="component" value="Unplaced"/>
</dbReference>
<evidence type="ECO:0000256" key="9">
    <source>
        <dbReference type="ARBA" id="ARBA00022843"/>
    </source>
</evidence>
<evidence type="ECO:0000256" key="17">
    <source>
        <dbReference type="ARBA" id="ARBA00044564"/>
    </source>
</evidence>
<dbReference type="Gene3D" id="3.30.70.330">
    <property type="match status" value="1"/>
</dbReference>
<feature type="domain" description="Large ribosomal subunit protein uL23 N-terminal" evidence="21">
    <location>
        <begin position="17"/>
        <end position="66"/>
    </location>
</feature>
<comment type="subcellular location">
    <subcellularLocation>
        <location evidence="2">Cytoplasm</location>
    </subcellularLocation>
    <subcellularLocation>
        <location evidence="1">Nucleus</location>
    </subcellularLocation>
</comment>
<organism evidence="22 23">
    <name type="scientific">Chrysochloris asiatica</name>
    <name type="common">Cape golden mole</name>
    <dbReference type="NCBI Taxonomy" id="185453"/>
    <lineage>
        <taxon>Eukaryota</taxon>
        <taxon>Metazoa</taxon>
        <taxon>Chordata</taxon>
        <taxon>Craniata</taxon>
        <taxon>Vertebrata</taxon>
        <taxon>Euteleostomi</taxon>
        <taxon>Mammalia</taxon>
        <taxon>Eutheria</taxon>
        <taxon>Afrotheria</taxon>
        <taxon>Chrysochloridae</taxon>
        <taxon>Chrysochlorinae</taxon>
        <taxon>Chrysochloris</taxon>
    </lineage>
</organism>
<evidence type="ECO:0000256" key="10">
    <source>
        <dbReference type="ARBA" id="ARBA00022884"/>
    </source>
</evidence>
<name>A0A9B0WUK9_CHRAS</name>
<dbReference type="GO" id="GO:0006412">
    <property type="term" value="P:translation"/>
    <property type="evidence" value="ECO:0007669"/>
    <property type="project" value="InterPro"/>
</dbReference>
<reference evidence="23" key="1">
    <citation type="submission" date="2025-08" db="UniProtKB">
        <authorList>
            <consortium name="RefSeq"/>
        </authorList>
    </citation>
    <scope>IDENTIFICATION</scope>
    <source>
        <tissue evidence="23">Spleen</tissue>
    </source>
</reference>
<evidence type="ECO:0000256" key="2">
    <source>
        <dbReference type="ARBA" id="ARBA00004496"/>
    </source>
</evidence>
<keyword evidence="15" id="KW-0687">Ribonucleoprotein</keyword>
<evidence type="ECO:0000256" key="19">
    <source>
        <dbReference type="ARBA" id="ARBA00047152"/>
    </source>
</evidence>
<dbReference type="InterPro" id="IPR005633">
    <property type="entry name" value="Ribosomal_uL23_N"/>
</dbReference>
<evidence type="ECO:0000256" key="16">
    <source>
        <dbReference type="ARBA" id="ARBA00044537"/>
    </source>
</evidence>
<dbReference type="InterPro" id="IPR012677">
    <property type="entry name" value="Nucleotide-bd_a/b_plait_sf"/>
</dbReference>
<evidence type="ECO:0000256" key="3">
    <source>
        <dbReference type="ARBA" id="ARBA00006700"/>
    </source>
</evidence>
<evidence type="ECO:0000256" key="20">
    <source>
        <dbReference type="ARBA" id="ARBA00079056"/>
    </source>
</evidence>
<evidence type="ECO:0000313" key="23">
    <source>
        <dbReference type="RefSeq" id="XP_006867540.1"/>
    </source>
</evidence>
<keyword evidence="14" id="KW-0539">Nucleus</keyword>
<keyword evidence="9" id="KW-0832">Ubl conjugation</keyword>
<evidence type="ECO:0000256" key="1">
    <source>
        <dbReference type="ARBA" id="ARBA00004123"/>
    </source>
</evidence>
<keyword evidence="7" id="KW-0597">Phosphoprotein</keyword>
<dbReference type="GO" id="GO:0003735">
    <property type="term" value="F:structural constituent of ribosome"/>
    <property type="evidence" value="ECO:0007669"/>
    <property type="project" value="InterPro"/>
</dbReference>
<keyword evidence="8" id="KW-0699">rRNA-binding</keyword>
<evidence type="ECO:0000256" key="4">
    <source>
        <dbReference type="ARBA" id="ARBA00022481"/>
    </source>
</evidence>
<dbReference type="AlphaFoldDB" id="A0A9B0WUK9"/>
<evidence type="ECO:0000256" key="12">
    <source>
        <dbReference type="ARBA" id="ARBA00022980"/>
    </source>
</evidence>
<dbReference type="InterPro" id="IPR013025">
    <property type="entry name" value="Ribosomal_uL23-like"/>
</dbReference>
<proteinExistence type="inferred from homology"/>
<evidence type="ECO:0000256" key="6">
    <source>
        <dbReference type="ARBA" id="ARBA00022499"/>
    </source>
</evidence>
<evidence type="ECO:0000256" key="15">
    <source>
        <dbReference type="ARBA" id="ARBA00023274"/>
    </source>
</evidence>
<keyword evidence="4" id="KW-0488">Methylation</keyword>
<dbReference type="RefSeq" id="XP_006867540.1">
    <property type="nucleotide sequence ID" value="XM_006867478.1"/>
</dbReference>
<evidence type="ECO:0000256" key="7">
    <source>
        <dbReference type="ARBA" id="ARBA00022553"/>
    </source>
</evidence>
<keyword evidence="11" id="KW-0164">Citrullination</keyword>